<dbReference type="InterPro" id="IPR003656">
    <property type="entry name" value="Znf_BED"/>
</dbReference>
<keyword evidence="2 4" id="KW-0863">Zinc-finger</keyword>
<comment type="caution">
    <text evidence="6">The sequence shown here is derived from an EMBL/GenBank/DDBJ whole genome shotgun (WGS) entry which is preliminary data.</text>
</comment>
<gene>
    <name evidence="6" type="ORF">FRX31_023982</name>
</gene>
<dbReference type="EMBL" id="JABWDY010029314">
    <property type="protein sequence ID" value="KAF5186430.1"/>
    <property type="molecule type" value="Genomic_DNA"/>
</dbReference>
<organism evidence="6 7">
    <name type="scientific">Thalictrum thalictroides</name>
    <name type="common">Rue-anemone</name>
    <name type="synonym">Anemone thalictroides</name>
    <dbReference type="NCBI Taxonomy" id="46969"/>
    <lineage>
        <taxon>Eukaryota</taxon>
        <taxon>Viridiplantae</taxon>
        <taxon>Streptophyta</taxon>
        <taxon>Embryophyta</taxon>
        <taxon>Tracheophyta</taxon>
        <taxon>Spermatophyta</taxon>
        <taxon>Magnoliopsida</taxon>
        <taxon>Ranunculales</taxon>
        <taxon>Ranunculaceae</taxon>
        <taxon>Thalictroideae</taxon>
        <taxon>Thalictrum</taxon>
    </lineage>
</organism>
<dbReference type="OrthoDB" id="1697430at2759"/>
<feature type="domain" description="BED-type" evidence="5">
    <location>
        <begin position="2"/>
        <end position="56"/>
    </location>
</feature>
<dbReference type="PANTHER" id="PTHR46951">
    <property type="entry name" value="BED-TYPE DOMAIN-CONTAINING PROTEIN"/>
    <property type="match status" value="1"/>
</dbReference>
<dbReference type="GO" id="GO:0003677">
    <property type="term" value="F:DNA binding"/>
    <property type="evidence" value="ECO:0007669"/>
    <property type="project" value="InterPro"/>
</dbReference>
<protein>
    <recommendedName>
        <fullName evidence="5">BED-type domain-containing protein</fullName>
    </recommendedName>
</protein>
<proteinExistence type="predicted"/>
<accession>A0A7J6VQH2</accession>
<evidence type="ECO:0000313" key="7">
    <source>
        <dbReference type="Proteomes" id="UP000554482"/>
    </source>
</evidence>
<dbReference type="Proteomes" id="UP000554482">
    <property type="component" value="Unassembled WGS sequence"/>
</dbReference>
<sequence>MKKKDKFWDYAEELKGRFLCKFCQKHFPGGVARLKSHLSKQTGRDNAICEKVTEDVQAAALLAIGGVSAQSNKRKSQDFSSTSKEIIVVIDVDQSSSKLQQ</sequence>
<keyword evidence="7" id="KW-1185">Reference proteome</keyword>
<dbReference type="Pfam" id="PF02892">
    <property type="entry name" value="zf-BED"/>
    <property type="match status" value="1"/>
</dbReference>
<evidence type="ECO:0000256" key="1">
    <source>
        <dbReference type="ARBA" id="ARBA00022723"/>
    </source>
</evidence>
<dbReference type="AlphaFoldDB" id="A0A7J6VQH2"/>
<evidence type="ECO:0000259" key="5">
    <source>
        <dbReference type="PROSITE" id="PS50808"/>
    </source>
</evidence>
<reference evidence="6 7" key="1">
    <citation type="submission" date="2020-06" db="EMBL/GenBank/DDBJ databases">
        <title>Transcriptomic and genomic resources for Thalictrum thalictroides and T. hernandezii: Facilitating candidate gene discovery in an emerging model plant lineage.</title>
        <authorList>
            <person name="Arias T."/>
            <person name="Riano-Pachon D.M."/>
            <person name="Di Stilio V.S."/>
        </authorList>
    </citation>
    <scope>NUCLEOTIDE SEQUENCE [LARGE SCALE GENOMIC DNA]</scope>
    <source>
        <strain evidence="7">cv. WT478/WT964</strain>
        <tissue evidence="6">Leaves</tissue>
    </source>
</reference>
<dbReference type="GO" id="GO:0008270">
    <property type="term" value="F:zinc ion binding"/>
    <property type="evidence" value="ECO:0007669"/>
    <property type="project" value="UniProtKB-KW"/>
</dbReference>
<dbReference type="PANTHER" id="PTHR46951:SF2">
    <property type="entry name" value="BED-TYPE DOMAIN-CONTAINING PROTEIN"/>
    <property type="match status" value="1"/>
</dbReference>
<evidence type="ECO:0000313" key="6">
    <source>
        <dbReference type="EMBL" id="KAF5186430.1"/>
    </source>
</evidence>
<evidence type="ECO:0000256" key="4">
    <source>
        <dbReference type="PROSITE-ProRule" id="PRU00027"/>
    </source>
</evidence>
<evidence type="ECO:0000256" key="3">
    <source>
        <dbReference type="ARBA" id="ARBA00022833"/>
    </source>
</evidence>
<dbReference type="PROSITE" id="PS50808">
    <property type="entry name" value="ZF_BED"/>
    <property type="match status" value="1"/>
</dbReference>
<evidence type="ECO:0000256" key="2">
    <source>
        <dbReference type="ARBA" id="ARBA00022771"/>
    </source>
</evidence>
<name>A0A7J6VQH2_THATH</name>
<keyword evidence="1" id="KW-0479">Metal-binding</keyword>
<keyword evidence="3" id="KW-0862">Zinc</keyword>